<protein>
    <submittedName>
        <fullName evidence="2">Uncharacterized protein</fullName>
    </submittedName>
</protein>
<gene>
    <name evidence="2" type="ORF">PIB30_036614</name>
</gene>
<accession>A0ABU6RDV7</accession>
<comment type="caution">
    <text evidence="2">The sequence shown here is derived from an EMBL/GenBank/DDBJ whole genome shotgun (WGS) entry which is preliminary data.</text>
</comment>
<keyword evidence="3" id="KW-1185">Reference proteome</keyword>
<reference evidence="2 3" key="1">
    <citation type="journal article" date="2023" name="Plants (Basel)">
        <title>Bridging the Gap: Combining Genomics and Transcriptomics Approaches to Understand Stylosanthes scabra, an Orphan Legume from the Brazilian Caatinga.</title>
        <authorList>
            <person name="Ferreira-Neto J.R.C."/>
            <person name="da Silva M.D."/>
            <person name="Binneck E."/>
            <person name="de Melo N.F."/>
            <person name="da Silva R.H."/>
            <person name="de Melo A.L.T.M."/>
            <person name="Pandolfi V."/>
            <person name="Bustamante F.O."/>
            <person name="Brasileiro-Vidal A.C."/>
            <person name="Benko-Iseppon A.M."/>
        </authorList>
    </citation>
    <scope>NUCLEOTIDE SEQUENCE [LARGE SCALE GENOMIC DNA]</scope>
    <source>
        <tissue evidence="2">Leaves</tissue>
    </source>
</reference>
<organism evidence="2 3">
    <name type="scientific">Stylosanthes scabra</name>
    <dbReference type="NCBI Taxonomy" id="79078"/>
    <lineage>
        <taxon>Eukaryota</taxon>
        <taxon>Viridiplantae</taxon>
        <taxon>Streptophyta</taxon>
        <taxon>Embryophyta</taxon>
        <taxon>Tracheophyta</taxon>
        <taxon>Spermatophyta</taxon>
        <taxon>Magnoliopsida</taxon>
        <taxon>eudicotyledons</taxon>
        <taxon>Gunneridae</taxon>
        <taxon>Pentapetalae</taxon>
        <taxon>rosids</taxon>
        <taxon>fabids</taxon>
        <taxon>Fabales</taxon>
        <taxon>Fabaceae</taxon>
        <taxon>Papilionoideae</taxon>
        <taxon>50 kb inversion clade</taxon>
        <taxon>dalbergioids sensu lato</taxon>
        <taxon>Dalbergieae</taxon>
        <taxon>Pterocarpus clade</taxon>
        <taxon>Stylosanthes</taxon>
    </lineage>
</organism>
<dbReference type="EMBL" id="JASCZI010030388">
    <property type="protein sequence ID" value="MED6122100.1"/>
    <property type="molecule type" value="Genomic_DNA"/>
</dbReference>
<evidence type="ECO:0000256" key="1">
    <source>
        <dbReference type="SAM" id="MobiDB-lite"/>
    </source>
</evidence>
<feature type="region of interest" description="Disordered" evidence="1">
    <location>
        <begin position="89"/>
        <end position="108"/>
    </location>
</feature>
<sequence>MTLCSNVVSESETNNCIYGCLIKVALSAIAVMNGNLTAPSNLYQQHKLAVFIYLVSKICHEIAKRAPRPNTLTIVLFHASDKNKAKVELNGRANGKREGNSNDDKNQLSLDVKKLKLREDDGNTSNVNKAMTFTFDELTAATGNFR</sequence>
<name>A0ABU6RDV7_9FABA</name>
<evidence type="ECO:0000313" key="2">
    <source>
        <dbReference type="EMBL" id="MED6122100.1"/>
    </source>
</evidence>
<evidence type="ECO:0000313" key="3">
    <source>
        <dbReference type="Proteomes" id="UP001341840"/>
    </source>
</evidence>
<proteinExistence type="predicted"/>
<dbReference type="Proteomes" id="UP001341840">
    <property type="component" value="Unassembled WGS sequence"/>
</dbReference>